<feature type="compositionally biased region" description="Polar residues" evidence="2">
    <location>
        <begin position="2202"/>
        <end position="2213"/>
    </location>
</feature>
<dbReference type="GO" id="GO:0005938">
    <property type="term" value="C:cell cortex"/>
    <property type="evidence" value="ECO:0007669"/>
    <property type="project" value="InterPro"/>
</dbReference>
<reference evidence="4 5" key="1">
    <citation type="journal article" date="2016" name="Genome Biol. Evol.">
        <title>Divergent and convergent evolution of fungal pathogenicity.</title>
        <authorList>
            <person name="Shang Y."/>
            <person name="Xiao G."/>
            <person name="Zheng P."/>
            <person name="Cen K."/>
            <person name="Zhan S."/>
            <person name="Wang C."/>
        </authorList>
    </citation>
    <scope>NUCLEOTIDE SEQUENCE [LARGE SCALE GENOMIC DNA]</scope>
    <source>
        <strain evidence="4 5">ARSEF 7405</strain>
    </source>
</reference>
<feature type="region of interest" description="Disordered" evidence="2">
    <location>
        <begin position="509"/>
        <end position="887"/>
    </location>
</feature>
<dbReference type="Pfam" id="PF12814">
    <property type="entry name" value="Mcp5_PH"/>
    <property type="match status" value="1"/>
</dbReference>
<feature type="compositionally biased region" description="Polar residues" evidence="2">
    <location>
        <begin position="857"/>
        <end position="869"/>
    </location>
</feature>
<feature type="compositionally biased region" description="Polar residues" evidence="2">
    <location>
        <begin position="2127"/>
        <end position="2150"/>
    </location>
</feature>
<dbReference type="GO" id="GO:0015631">
    <property type="term" value="F:tubulin binding"/>
    <property type="evidence" value="ECO:0007669"/>
    <property type="project" value="TreeGrafter"/>
</dbReference>
<proteinExistence type="predicted"/>
<name>A0A167V1Z1_9EURO</name>
<evidence type="ECO:0000259" key="3">
    <source>
        <dbReference type="PROSITE" id="PS50003"/>
    </source>
</evidence>
<dbReference type="Proteomes" id="UP000242877">
    <property type="component" value="Unassembled WGS sequence"/>
</dbReference>
<dbReference type="SUPFAM" id="SSF50729">
    <property type="entry name" value="PH domain-like"/>
    <property type="match status" value="1"/>
</dbReference>
<feature type="compositionally biased region" description="Low complexity" evidence="2">
    <location>
        <begin position="1905"/>
        <end position="1921"/>
    </location>
</feature>
<gene>
    <name evidence="4" type="ORF">AAP_06117</name>
</gene>
<feature type="compositionally biased region" description="Low complexity" evidence="2">
    <location>
        <begin position="1793"/>
        <end position="1807"/>
    </location>
</feature>
<feature type="domain" description="PH" evidence="3">
    <location>
        <begin position="2003"/>
        <end position="2113"/>
    </location>
</feature>
<feature type="region of interest" description="Disordered" evidence="2">
    <location>
        <begin position="1"/>
        <end position="88"/>
    </location>
</feature>
<dbReference type="GO" id="GO:0032065">
    <property type="term" value="P:maintenance of protein location in cell cortex"/>
    <property type="evidence" value="ECO:0007669"/>
    <property type="project" value="InterPro"/>
</dbReference>
<dbReference type="VEuPathDB" id="FungiDB:AAP_06117"/>
<dbReference type="CDD" id="cd13365">
    <property type="entry name" value="PH_PLC_plant-like"/>
    <property type="match status" value="1"/>
</dbReference>
<dbReference type="PANTHER" id="PTHR28190">
    <property type="entry name" value="NUCLEAR MIGRATION PROTEIN NUM1"/>
    <property type="match status" value="1"/>
</dbReference>
<feature type="compositionally biased region" description="Basic and acidic residues" evidence="2">
    <location>
        <begin position="440"/>
        <end position="452"/>
    </location>
</feature>
<keyword evidence="5" id="KW-1185">Reference proteome</keyword>
<evidence type="ECO:0000256" key="1">
    <source>
        <dbReference type="SAM" id="Coils"/>
    </source>
</evidence>
<protein>
    <submittedName>
        <fullName evidence="4">Pleckstrin-domain containing protein</fullName>
    </submittedName>
</protein>
<dbReference type="PANTHER" id="PTHR28190:SF1">
    <property type="entry name" value="NUCLEAR MIGRATION PROTEIN NUM1"/>
    <property type="match status" value="1"/>
</dbReference>
<dbReference type="InterPro" id="IPR011993">
    <property type="entry name" value="PH-like_dom_sf"/>
</dbReference>
<dbReference type="GO" id="GO:0000226">
    <property type="term" value="P:microtubule cytoskeleton organization"/>
    <property type="evidence" value="ECO:0007669"/>
    <property type="project" value="TreeGrafter"/>
</dbReference>
<feature type="compositionally biased region" description="Basic and acidic residues" evidence="2">
    <location>
        <begin position="577"/>
        <end position="603"/>
    </location>
</feature>
<accession>A0A167V1Z1</accession>
<evidence type="ECO:0000313" key="4">
    <source>
        <dbReference type="EMBL" id="KZZ86927.1"/>
    </source>
</evidence>
<feature type="region of interest" description="Disordered" evidence="2">
    <location>
        <begin position="1897"/>
        <end position="1921"/>
    </location>
</feature>
<feature type="region of interest" description="Disordered" evidence="2">
    <location>
        <begin position="2119"/>
        <end position="2264"/>
    </location>
</feature>
<dbReference type="InterPro" id="IPR053005">
    <property type="entry name" value="Nuclear_Pos-Cytoskel_Interact"/>
</dbReference>
<feature type="region of interest" description="Disordered" evidence="2">
    <location>
        <begin position="1786"/>
        <end position="1847"/>
    </location>
</feature>
<feature type="region of interest" description="Disordered" evidence="2">
    <location>
        <begin position="1395"/>
        <end position="1428"/>
    </location>
</feature>
<feature type="region of interest" description="Disordered" evidence="2">
    <location>
        <begin position="440"/>
        <end position="485"/>
    </location>
</feature>
<feature type="compositionally biased region" description="Polar residues" evidence="2">
    <location>
        <begin position="2166"/>
        <end position="2184"/>
    </location>
</feature>
<dbReference type="GO" id="GO:0005739">
    <property type="term" value="C:mitochondrion"/>
    <property type="evidence" value="ECO:0007669"/>
    <property type="project" value="TreeGrafter"/>
</dbReference>
<feature type="compositionally biased region" description="Low complexity" evidence="2">
    <location>
        <begin position="57"/>
        <end position="82"/>
    </location>
</feature>
<evidence type="ECO:0000313" key="5">
    <source>
        <dbReference type="Proteomes" id="UP000242877"/>
    </source>
</evidence>
<feature type="compositionally biased region" description="Low complexity" evidence="2">
    <location>
        <begin position="675"/>
        <end position="697"/>
    </location>
</feature>
<feature type="compositionally biased region" description="Basic and acidic residues" evidence="2">
    <location>
        <begin position="512"/>
        <end position="540"/>
    </location>
</feature>
<dbReference type="EMBL" id="AZGZ01000043">
    <property type="protein sequence ID" value="KZZ86927.1"/>
    <property type="molecule type" value="Genomic_DNA"/>
</dbReference>
<feature type="region of interest" description="Disordered" evidence="2">
    <location>
        <begin position="1934"/>
        <end position="1972"/>
    </location>
</feature>
<dbReference type="PROSITE" id="PS50003">
    <property type="entry name" value="PH_DOMAIN"/>
    <property type="match status" value="1"/>
</dbReference>
<dbReference type="SMART" id="SM00233">
    <property type="entry name" value="PH"/>
    <property type="match status" value="1"/>
</dbReference>
<feature type="compositionally biased region" description="Polar residues" evidence="2">
    <location>
        <begin position="2244"/>
        <end position="2253"/>
    </location>
</feature>
<feature type="compositionally biased region" description="Basic residues" evidence="2">
    <location>
        <begin position="836"/>
        <end position="847"/>
    </location>
</feature>
<dbReference type="GO" id="GO:0005543">
    <property type="term" value="F:phospholipid binding"/>
    <property type="evidence" value="ECO:0007669"/>
    <property type="project" value="InterPro"/>
</dbReference>
<feature type="compositionally biased region" description="Low complexity" evidence="2">
    <location>
        <begin position="223"/>
        <end position="235"/>
    </location>
</feature>
<feature type="compositionally biased region" description="Polar residues" evidence="2">
    <location>
        <begin position="777"/>
        <end position="792"/>
    </location>
</feature>
<feature type="coiled-coil region" evidence="1">
    <location>
        <begin position="285"/>
        <end position="435"/>
    </location>
</feature>
<dbReference type="OrthoDB" id="2149224at2759"/>
<feature type="region of interest" description="Disordered" evidence="2">
    <location>
        <begin position="181"/>
        <end position="267"/>
    </location>
</feature>
<evidence type="ECO:0000256" key="2">
    <source>
        <dbReference type="SAM" id="MobiDB-lite"/>
    </source>
</evidence>
<sequence>MAPVTPSDINNMSDPFVSEPTDDRNSTPHISQHDSDHPASSTFPHNPHYPRQRRRSSLFSSSNLFPPPSTTISPTNSSASSNPHREVHRYSSFDTSSIFNLTNSNSSPAQVRRALEAHLTETERRLQDASKLGTALVDQQRELSEKLKELEAKENDGEIGPDLRKRLAELEREYDDLGKEAARATLGSKTRPTLGSRDAGSGSTGSGLIVGNAEGEDGVLDTPSGSSNNPSVFSSKDAQFESPETAVSGGGKLNIPSRRNRNRPASRVHDIEFATEISTSLLAQVRQLQNLLSERDEALKNANLEKSRLELEAEGFAQRIHILDESEQRYKDENWTLELRNQDLYNQIRDLTEREERLSSNLKLLEARQTGLQKEVDEVRAANTRLLEEQLSTQKKHDAEVHALRRNVNASETERTALQKKLQEVTGQNQELVRAVAMKFREQDDSPGHRGGDNLSGGEGGDLSDSTPENSPPPSPGSLRPTPLRNKNLESETLKSSLHHAQRMIQNLKNTIHREKSEKMELKRMLQEARDEVESRRKEPSTPGGALGSSSSTNLRRPKSKSIVFKKPPMSLLGKGRRAETEIEEVREHDPLGDADWEDHPGDGTHGNGSVRGTDRKLTQNAGSGPPPAKMLKTSHGRSRVEGGHFSRPSKQTRRIEDENISPRHVPARLPPLQTTMTTPTKKTRPTVVVPSTATTETDTDAFETAHERDTTTETEGFHTGLEEFDNSSDTIGAGTDTETELTPSRAASKQKRGLARPFSMKTLRQANPRTPLRNKMAQQGSRDSFVSTASTSDDEGELRLVERSSSLEQQNQLHQLQQQHLTQHQMQNGQNPPRYRLRLSRSRRASSKPSLYGGSDLSTSTSMNFPDNSTITSTSIQNSPASSLMHMSRNRTGSVSTLGGPNGSAPGQSLFAELDEDDFEGNGSGSGSDDPDAAYRVSSPVAANMGMDMGAGMQSVPSTPVMRNITPASRQSVYGSGYPYAYSVAGAQGNRLRKVVEGVPMVDQETMTVDIPLEEMQEVQEIVEREVEKRKVIWNLQREDKEGVETVPVQRTAQRAELIVQKAAEGRSVETTPVAKVRVYKLTASGIISEVQSVPSPRVAASLSYASGLDCVETKPVKKQSIELTHLPATAANVVETKPIPRAPSTLTAGAVTNFAETKPVFKSTIPLLTSTHEFASTEPVERMIYHPDLVPAEKSFVHTFPVEKQSPTLSHAKKTHEETAPLARQHAPLAIARVHKDGHVSTEPVTRESEGAPMCLSQIESQSTAPVEAKSVIPLDVNPVGGLVRSEVNSAETKPRPGSAPSLHLLNGALGAVAGATGALAGARALTGQDESAHAAPRFNFTHSGTSQYASTDPIDVRSSEAATARLQPNYTTTSSVSSVETSPVTTATPKVEYAHLSPSQLSYSETRPIPKEDYTDSPELGASSTISAVETVPVERKARLDSAQLSFSSTQGIETTPIRKTEYTPTLAPSGVQEAVQTPPTEKKHRTLELSASGVESVGTTPVSTTHPISKYVNSSVSSVGTEPVEAKIDTPAYTTSDVTIIETAPIAVVKSAIALEKSDAHNFAETLPLPPAVAEPTFKICKSELQYAETTPSIPASAVSVPAEKGIILGFSGVTSAHTKPSKPSHRASEKPLAHLRRSEIQSQGTEVLSPLPLRPKNANALGTSVILSEETIPAPAEKEYGGLFRTTSAAAGATALGLGLNLHEPTLNDESTSRPVTAMRDADTRMEGRFELPNMANVGAEARASGVNVPLRDIETSENATQTIVTSQLIDQLLIERHNSRSASTSMAGTPSTSTPALASTPFGLTVPEEDDESTHTTPKAKSIRSRANSGISENSSRTHRPYGSLATEQSMLSSNSAAVTQPEYKAYSSQLSPQLQPQQQFGTALVGPTYRLSERPRTPSSQSQQFPQQQQQQQQYGTAIIYPTYRIGEGPRTPVEQTNRRHPHTPSTIRRESHPSHRSSLSSFGSVDHKAEGVIQSHGGYTFESGTDPRMIQAITQTMIGEWLWKYTRNLGRTGLSSTRHQRYVWVHPYTRTLYWSTHDPQADGSQHNSKSIPIESVREVEDDNPYPPGICSKSLEIVTPARTVKFTAQTSQRHETWYNALRYLLLRTAPEDENGHDQTEQTALDMNTINPTLRSPARTQHNLRMSASSRNIRRSNSRTGTPTSRRTNSVRASSSIRAPSLLSHPDANSLRAKRNTSTSRLSSLFHQHTHTHAGKAGSFRTRRVRARPSTADMANPHSMSAETQARPSMDASMHSSHEYPASLLSAADLEGLENVRACCGGKHDVGSLCRPRHDRRSSDGR</sequence>
<keyword evidence="1" id="KW-0175">Coiled coil</keyword>
<feature type="compositionally biased region" description="Polar residues" evidence="2">
    <location>
        <begin position="1821"/>
        <end position="1841"/>
    </location>
</feature>
<feature type="compositionally biased region" description="Low complexity" evidence="2">
    <location>
        <begin position="810"/>
        <end position="835"/>
    </location>
</feature>
<dbReference type="InterPro" id="IPR024774">
    <property type="entry name" value="PH_dom-Mcp5-type"/>
</dbReference>
<dbReference type="InterPro" id="IPR001849">
    <property type="entry name" value="PH_domain"/>
</dbReference>
<feature type="compositionally biased region" description="Basic and acidic residues" evidence="2">
    <location>
        <begin position="21"/>
        <end position="37"/>
    </location>
</feature>
<organism evidence="4 5">
    <name type="scientific">Ascosphaera apis ARSEF 7405</name>
    <dbReference type="NCBI Taxonomy" id="392613"/>
    <lineage>
        <taxon>Eukaryota</taxon>
        <taxon>Fungi</taxon>
        <taxon>Dikarya</taxon>
        <taxon>Ascomycota</taxon>
        <taxon>Pezizomycotina</taxon>
        <taxon>Eurotiomycetes</taxon>
        <taxon>Eurotiomycetidae</taxon>
        <taxon>Onygenales</taxon>
        <taxon>Ascosphaeraceae</taxon>
        <taxon>Ascosphaera</taxon>
    </lineage>
</organism>
<dbReference type="Gene3D" id="2.30.29.30">
    <property type="entry name" value="Pleckstrin-homology domain (PH domain)/Phosphotyrosine-binding domain (PTB)"/>
    <property type="match status" value="1"/>
</dbReference>
<comment type="caution">
    <text evidence="4">The sequence shown here is derived from an EMBL/GenBank/DDBJ whole genome shotgun (WGS) entry which is preliminary data.</text>
</comment>